<dbReference type="Pfam" id="PF13450">
    <property type="entry name" value="NAD_binding_8"/>
    <property type="match status" value="1"/>
</dbReference>
<dbReference type="EMBL" id="NQIK02000001">
    <property type="protein sequence ID" value="KAF7577218.1"/>
    <property type="molecule type" value="Genomic_DNA"/>
</dbReference>
<dbReference type="InterPro" id="IPR050281">
    <property type="entry name" value="Flavin_monoamine_oxidase"/>
</dbReference>
<evidence type="ECO:0000313" key="3">
    <source>
        <dbReference type="EMBL" id="KAI1520971.1"/>
    </source>
</evidence>
<organism evidence="2 4">
    <name type="scientific">Pyrenophora tritici-repentis</name>
    <dbReference type="NCBI Taxonomy" id="45151"/>
    <lineage>
        <taxon>Eukaryota</taxon>
        <taxon>Fungi</taxon>
        <taxon>Dikarya</taxon>
        <taxon>Ascomycota</taxon>
        <taxon>Pezizomycotina</taxon>
        <taxon>Dothideomycetes</taxon>
        <taxon>Pleosporomycetidae</taxon>
        <taxon>Pleosporales</taxon>
        <taxon>Pleosporineae</taxon>
        <taxon>Pleosporaceae</taxon>
        <taxon>Pyrenophora</taxon>
    </lineage>
</organism>
<dbReference type="Gene3D" id="1.10.405.20">
    <property type="match status" value="1"/>
</dbReference>
<dbReference type="GO" id="GO:0016491">
    <property type="term" value="F:oxidoreductase activity"/>
    <property type="evidence" value="ECO:0007669"/>
    <property type="project" value="TreeGrafter"/>
</dbReference>
<dbReference type="InterPro" id="IPR036188">
    <property type="entry name" value="FAD/NAD-bd_sf"/>
</dbReference>
<evidence type="ECO:0000313" key="4">
    <source>
        <dbReference type="Proteomes" id="UP000245464"/>
    </source>
</evidence>
<feature type="chain" id="PRO_5042700984" evidence="1">
    <location>
        <begin position="21"/>
        <end position="482"/>
    </location>
</feature>
<accession>A0A2W1EHS6</accession>
<name>A0A2W1EHS6_9PLEO</name>
<comment type="caution">
    <text evidence="2">The sequence shown here is derived from an EMBL/GenBank/DDBJ whole genome shotgun (WGS) entry which is preliminary data.</text>
</comment>
<dbReference type="EMBL" id="NRDI02000001">
    <property type="protein sequence ID" value="KAI1520971.1"/>
    <property type="molecule type" value="Genomic_DNA"/>
</dbReference>
<keyword evidence="1" id="KW-0732">Signal</keyword>
<dbReference type="Proteomes" id="UP000245464">
    <property type="component" value="Chromosome 1"/>
</dbReference>
<sequence>MPSPLSTVVLLASLVSSALSAPSQYDFSKIDPSQIIQRDVVVVGAGSAGLHAAINLIDHNKTVMVIEMKSRVGGHFETARDPISGRSAEAGVVILHNEPQVKQFFGRFNVPLRNISLNDLGPSSRPVDLRTGQLIPAGAIQQPSQQAQAQAFQKLAAFLAQYPELDRGLFVKEPVAPELLMPMGQLIPKLGLEPIANTLAGLVSNNGDFLNTPVIQVTRIVGLSLLQTIAGGSFLTSAKNDNSELTDKAGAELAAKKSLLLSSKVVHTRRQKHGVQLVVQTPNGIKYICAKKLLMAVPPRVEALQAFDLRQNEKDIFNKLIATGYYAAILNNTGLPAGQSYANVSPEKPYGIPDLPTTFTISANPIPGTFTAFYGTSASRSAYAVSDDYVKSQMIASIKKLQAANPQTANQTQPDFFYYTAHPPYAIQAKPEDIQAGIYRKMYDLQGQDSCFWTGAAFRAEDSSNIWRFNLEVVLPALLKSL</sequence>
<gene>
    <name evidence="3" type="ORF">Ptr86124_001339</name>
    <name evidence="2" type="ORF">PtrM4_014580</name>
</gene>
<keyword evidence="5" id="KW-1185">Reference proteome</keyword>
<evidence type="ECO:0000313" key="2">
    <source>
        <dbReference type="EMBL" id="KAF7577218.1"/>
    </source>
</evidence>
<dbReference type="Gene3D" id="3.30.70.1990">
    <property type="match status" value="1"/>
</dbReference>
<protein>
    <submittedName>
        <fullName evidence="3">Flavin-containing superprotein</fullName>
    </submittedName>
    <submittedName>
        <fullName evidence="2">Monoamine oxidase</fullName>
    </submittedName>
</protein>
<evidence type="ECO:0000256" key="1">
    <source>
        <dbReference type="SAM" id="SignalP"/>
    </source>
</evidence>
<dbReference type="Proteomes" id="UP000249757">
    <property type="component" value="Unassembled WGS sequence"/>
</dbReference>
<proteinExistence type="predicted"/>
<dbReference type="Gene3D" id="3.50.50.60">
    <property type="entry name" value="FAD/NAD(P)-binding domain"/>
    <property type="match status" value="1"/>
</dbReference>
<evidence type="ECO:0000313" key="5">
    <source>
        <dbReference type="Proteomes" id="UP000249757"/>
    </source>
</evidence>
<reference evidence="5" key="4">
    <citation type="journal article" date="2022" name="Microb. Genom.">
        <title>A global pangenome for the wheat fungal pathogen Pyrenophora tritici-repentis and prediction of effector protein structural homology.</title>
        <authorList>
            <person name="Moolhuijzen P.M."/>
            <person name="See P.T."/>
            <person name="Shi G."/>
            <person name="Powell H.R."/>
            <person name="Cockram J."/>
            <person name="Jorgensen L.N."/>
            <person name="Benslimane H."/>
            <person name="Strelkov S.E."/>
            <person name="Turner J."/>
            <person name="Liu Z."/>
            <person name="Moffat C.S."/>
        </authorList>
    </citation>
    <scope>NUCLEOTIDE SEQUENCE [LARGE SCALE GENOMIC DNA]</scope>
</reference>
<dbReference type="OrthoDB" id="68575at2759"/>
<dbReference type="AlphaFoldDB" id="A0A2W1EHS6"/>
<reference evidence="2 4" key="1">
    <citation type="journal article" date="2018" name="BMC Genomics">
        <title>Comparative genomics of the wheat fungal pathogen Pyrenophora tritici-repentis reveals chromosomal variations and genome plasticity.</title>
        <authorList>
            <person name="Moolhuijzen P."/>
            <person name="See P.T."/>
            <person name="Hane J.K."/>
            <person name="Shi G."/>
            <person name="Liu Z."/>
            <person name="Oliver R.P."/>
            <person name="Moffat C.S."/>
        </authorList>
    </citation>
    <scope>NUCLEOTIDE SEQUENCE [LARGE SCALE GENOMIC DNA]</scope>
    <source>
        <strain evidence="2">M4</strain>
    </source>
</reference>
<reference evidence="3" key="2">
    <citation type="submission" date="2021-05" db="EMBL/GenBank/DDBJ databases">
        <authorList>
            <person name="Moolhuijzen P.M."/>
            <person name="Moffat C.S."/>
        </authorList>
    </citation>
    <scope>NUCLEOTIDE SEQUENCE</scope>
    <source>
        <strain evidence="3">86-124</strain>
    </source>
</reference>
<dbReference type="PANTHER" id="PTHR10742">
    <property type="entry name" value="FLAVIN MONOAMINE OXIDASE"/>
    <property type="match status" value="1"/>
</dbReference>
<reference evidence="3" key="3">
    <citation type="journal article" date="2022" name="bioRxiv">
        <title>A global pangenome for the wheat fungal pathogen Pyrenophora tritici-repentis and prediction of effector protein structural homology.</title>
        <authorList>
            <person name="Moolhuijzen P."/>
            <person name="See P.T."/>
            <person name="Shi G."/>
            <person name="Powell H.R."/>
            <person name="Cockram J."/>
            <person name="Jorgensen L.N."/>
            <person name="Benslimane H."/>
            <person name="Strelkov S.E."/>
            <person name="Turner J."/>
            <person name="Liu Z."/>
            <person name="Moffat C.S."/>
        </authorList>
    </citation>
    <scope>NUCLEOTIDE SEQUENCE</scope>
    <source>
        <strain evidence="3">86-124</strain>
    </source>
</reference>
<dbReference type="SUPFAM" id="SSF51905">
    <property type="entry name" value="FAD/NAD(P)-binding domain"/>
    <property type="match status" value="1"/>
</dbReference>
<dbReference type="PANTHER" id="PTHR10742:SF419">
    <property type="entry name" value="AMINE OXIDASE DOMAIN-CONTAINING PROTEIN-RELATED"/>
    <property type="match status" value="1"/>
</dbReference>
<feature type="signal peptide" evidence="1">
    <location>
        <begin position="1"/>
        <end position="20"/>
    </location>
</feature>